<dbReference type="Pfam" id="PF23557">
    <property type="entry name" value="TPR_leprecan"/>
    <property type="match status" value="1"/>
</dbReference>
<organism evidence="5 6">
    <name type="scientific">Hermetia illucens</name>
    <name type="common">Black soldier fly</name>
    <dbReference type="NCBI Taxonomy" id="343691"/>
    <lineage>
        <taxon>Eukaryota</taxon>
        <taxon>Metazoa</taxon>
        <taxon>Ecdysozoa</taxon>
        <taxon>Arthropoda</taxon>
        <taxon>Hexapoda</taxon>
        <taxon>Insecta</taxon>
        <taxon>Pterygota</taxon>
        <taxon>Neoptera</taxon>
        <taxon>Endopterygota</taxon>
        <taxon>Diptera</taxon>
        <taxon>Brachycera</taxon>
        <taxon>Stratiomyomorpha</taxon>
        <taxon>Stratiomyidae</taxon>
        <taxon>Hermetiinae</taxon>
        <taxon>Hermetia</taxon>
    </lineage>
</organism>
<dbReference type="InterPro" id="IPR011990">
    <property type="entry name" value="TPR-like_helical_dom_sf"/>
</dbReference>
<dbReference type="PANTHER" id="PTHR13986">
    <property type="entry name" value="PROTEIN LYSINE HYDROXYLATION COMPLEX COMPONENT"/>
    <property type="match status" value="1"/>
</dbReference>
<evidence type="ECO:0000313" key="6">
    <source>
        <dbReference type="Proteomes" id="UP000594454"/>
    </source>
</evidence>
<evidence type="ECO:0000256" key="3">
    <source>
        <dbReference type="ARBA" id="ARBA00023180"/>
    </source>
</evidence>
<evidence type="ECO:0000259" key="4">
    <source>
        <dbReference type="Pfam" id="PF23557"/>
    </source>
</evidence>
<dbReference type="GO" id="GO:0030199">
    <property type="term" value="P:collagen fibril organization"/>
    <property type="evidence" value="ECO:0007669"/>
    <property type="project" value="TreeGrafter"/>
</dbReference>
<feature type="domain" description="Leprecan-like alpha-helical" evidence="4">
    <location>
        <begin position="79"/>
        <end position="374"/>
    </location>
</feature>
<protein>
    <recommendedName>
        <fullName evidence="4">Leprecan-like alpha-helical domain-containing protein</fullName>
    </recommendedName>
</protein>
<keyword evidence="3" id="KW-0325">Glycoprotein</keyword>
<evidence type="ECO:0000313" key="5">
    <source>
        <dbReference type="EMBL" id="CAD7079658.1"/>
    </source>
</evidence>
<gene>
    <name evidence="5" type="ORF">HERILL_LOCUS2863</name>
</gene>
<dbReference type="OrthoDB" id="8517835at2759"/>
<dbReference type="GO" id="GO:0005518">
    <property type="term" value="F:collagen binding"/>
    <property type="evidence" value="ECO:0007669"/>
    <property type="project" value="TreeGrafter"/>
</dbReference>
<keyword evidence="2" id="KW-0732">Signal</keyword>
<proteinExistence type="inferred from homology"/>
<keyword evidence="6" id="KW-1185">Reference proteome</keyword>
<comment type="similarity">
    <text evidence="1">Belongs to the leprecan family.</text>
</comment>
<dbReference type="AlphaFoldDB" id="A0A7R8UFA7"/>
<sequence length="448" mass="53765">MRECALRFGLEELSFQFASPSSHSPTPAMEYSRIIFALQFVFVFLVCLFQHRNQPKTQDAESIKAAEEEIKFDPNFLDLYHSGVQAYLENDWEACINHIQRSLSLYRNYYEAVANCRVQCEFERERFKNTHKEDYDHIHFFEKLIVKTVCLEKCRQINLSYLPRYFTLDYSNKQIFKTRKPYEYLQLCYYREGDLEKAISATYTALVANPGDDLMKKNMEYYTQQKEFDWDKLRDMEDKRFSTYYQDGVDKYEQKQWKESIELLEIAMDTWLQEHDKCRAFCESEFDQGWFPDFTASVANHYVFTLRCKQNCTNELSFVNGRFYEDLYPSMFNYLQFAYYNIGKLVEASQCAASYLLFYPDHEEMLNNVEYYKEAYKGKSKKFLKPRQTATNFVQRFIYEVDFLNYVEREFSQLSNEPFRPRPQVDILTDHQIIDAGNSNLITENERK</sequence>
<evidence type="ECO:0000256" key="2">
    <source>
        <dbReference type="ARBA" id="ARBA00022729"/>
    </source>
</evidence>
<dbReference type="InterPro" id="IPR056585">
    <property type="entry name" value="Leprecan_dom"/>
</dbReference>
<name>A0A7R8UFA7_HERIL</name>
<reference evidence="5 6" key="1">
    <citation type="submission" date="2020-11" db="EMBL/GenBank/DDBJ databases">
        <authorList>
            <person name="Wallbank WR R."/>
            <person name="Pardo Diaz C."/>
            <person name="Kozak K."/>
            <person name="Martin S."/>
            <person name="Jiggins C."/>
            <person name="Moest M."/>
            <person name="Warren A I."/>
            <person name="Generalovic N T."/>
            <person name="Byers J.R.P. K."/>
            <person name="Montejo-Kovacevich G."/>
            <person name="Yen C E."/>
        </authorList>
    </citation>
    <scope>NUCLEOTIDE SEQUENCE [LARGE SCALE GENOMIC DNA]</scope>
</reference>
<dbReference type="PANTHER" id="PTHR13986:SF8">
    <property type="entry name" value="PROLYL 3-HYDROXYLASE 1-LIKE PROTEIN"/>
    <property type="match status" value="1"/>
</dbReference>
<evidence type="ECO:0000256" key="1">
    <source>
        <dbReference type="ARBA" id="ARBA00006487"/>
    </source>
</evidence>
<accession>A0A7R8UFA7</accession>
<dbReference type="SUPFAM" id="SSF48452">
    <property type="entry name" value="TPR-like"/>
    <property type="match status" value="1"/>
</dbReference>
<dbReference type="GO" id="GO:0005783">
    <property type="term" value="C:endoplasmic reticulum"/>
    <property type="evidence" value="ECO:0007669"/>
    <property type="project" value="TreeGrafter"/>
</dbReference>
<dbReference type="InParanoid" id="A0A7R8UFA7"/>
<dbReference type="InterPro" id="IPR052284">
    <property type="entry name" value="Collagen_mod_leprecan"/>
</dbReference>
<dbReference type="EMBL" id="LR899009">
    <property type="protein sequence ID" value="CAD7079658.1"/>
    <property type="molecule type" value="Genomic_DNA"/>
</dbReference>
<dbReference type="Gene3D" id="1.25.40.10">
    <property type="entry name" value="Tetratricopeptide repeat domain"/>
    <property type="match status" value="2"/>
</dbReference>
<dbReference type="Proteomes" id="UP000594454">
    <property type="component" value="Chromosome 1"/>
</dbReference>